<evidence type="ECO:0000313" key="1">
    <source>
        <dbReference type="EMBL" id="GGJ97793.1"/>
    </source>
</evidence>
<keyword evidence="2" id="KW-1185">Reference proteome</keyword>
<gene>
    <name evidence="1" type="ORF">GCM10011583_31600</name>
</gene>
<dbReference type="EMBL" id="BMMV01000008">
    <property type="protein sequence ID" value="GGJ97793.1"/>
    <property type="molecule type" value="Genomic_DNA"/>
</dbReference>
<protein>
    <submittedName>
        <fullName evidence="1">Uncharacterized protein</fullName>
    </submittedName>
</protein>
<name>A0ABQ2E6Y8_9ACTN</name>
<proteinExistence type="predicted"/>
<comment type="caution">
    <text evidence="1">The sequence shown here is derived from an EMBL/GenBank/DDBJ whole genome shotgun (WGS) entry which is preliminary data.</text>
</comment>
<accession>A0ABQ2E6Y8</accession>
<reference evidence="2" key="1">
    <citation type="journal article" date="2019" name="Int. J. Syst. Evol. Microbiol.">
        <title>The Global Catalogue of Microorganisms (GCM) 10K type strain sequencing project: providing services to taxonomists for standard genome sequencing and annotation.</title>
        <authorList>
            <consortium name="The Broad Institute Genomics Platform"/>
            <consortium name="The Broad Institute Genome Sequencing Center for Infectious Disease"/>
            <person name="Wu L."/>
            <person name="Ma J."/>
        </authorList>
    </citation>
    <scope>NUCLEOTIDE SEQUENCE [LARGE SCALE GENOMIC DNA]</scope>
    <source>
        <strain evidence="2">CGMCC 4.7275</strain>
    </source>
</reference>
<dbReference type="RefSeq" id="WP_189108127.1">
    <property type="nucleotide sequence ID" value="NZ_BMMV01000008.1"/>
</dbReference>
<evidence type="ECO:0000313" key="2">
    <source>
        <dbReference type="Proteomes" id="UP000660265"/>
    </source>
</evidence>
<dbReference type="Proteomes" id="UP000660265">
    <property type="component" value="Unassembled WGS sequence"/>
</dbReference>
<sequence length="52" mass="5977">MSAEYRGWDIHGCPFAADSPYELPRVLLIDEFDKSDTDLPNDLPNVLKEERP</sequence>
<organism evidence="1 2">
    <name type="scientific">Streptomyces camponoticapitis</name>
    <dbReference type="NCBI Taxonomy" id="1616125"/>
    <lineage>
        <taxon>Bacteria</taxon>
        <taxon>Bacillati</taxon>
        <taxon>Actinomycetota</taxon>
        <taxon>Actinomycetes</taxon>
        <taxon>Kitasatosporales</taxon>
        <taxon>Streptomycetaceae</taxon>
        <taxon>Streptomyces</taxon>
    </lineage>
</organism>